<keyword evidence="1" id="KW-0472">Membrane</keyword>
<gene>
    <name evidence="2" type="ORF">SAMN05661091_5824</name>
</gene>
<dbReference type="AlphaFoldDB" id="A0A1X7HV27"/>
<reference evidence="2 3" key="1">
    <citation type="submission" date="2017-04" db="EMBL/GenBank/DDBJ databases">
        <authorList>
            <person name="Afonso C.L."/>
            <person name="Miller P.J."/>
            <person name="Scott M.A."/>
            <person name="Spackman E."/>
            <person name="Goraichik I."/>
            <person name="Dimitrov K.M."/>
            <person name="Suarez D.L."/>
            <person name="Swayne D.E."/>
        </authorList>
    </citation>
    <scope>NUCLEOTIDE SEQUENCE [LARGE SCALE GENOMIC DNA]</scope>
    <source>
        <strain evidence="2 3">N3/975</strain>
    </source>
</reference>
<sequence>MQNTRWIKWVVWLIAGLLVANILTLYLLYSQNNKVSSASAGPTEMYVLEGEDSGDAAWKIENYKIIKSSNASIWRGSGQLTYLGNEEDVEDISYVAYTFYEQQDGHSIGVLASAHTAEGGSAIQKVTDVGSISGDASIPEQLSTREDIELSYLEIEWKDHLGKMNKEKIELMVKEYVAF</sequence>
<organism evidence="2 3">
    <name type="scientific">Paenibacillus uliginis N3/975</name>
    <dbReference type="NCBI Taxonomy" id="1313296"/>
    <lineage>
        <taxon>Bacteria</taxon>
        <taxon>Bacillati</taxon>
        <taxon>Bacillota</taxon>
        <taxon>Bacilli</taxon>
        <taxon>Bacillales</taxon>
        <taxon>Paenibacillaceae</taxon>
        <taxon>Paenibacillus</taxon>
    </lineage>
</organism>
<dbReference type="STRING" id="1313296.SAMN05661091_5824"/>
<proteinExistence type="predicted"/>
<keyword evidence="1" id="KW-0812">Transmembrane</keyword>
<accession>A0A1X7HV27</accession>
<evidence type="ECO:0000313" key="2">
    <source>
        <dbReference type="EMBL" id="SMF92439.1"/>
    </source>
</evidence>
<feature type="transmembrane region" description="Helical" evidence="1">
    <location>
        <begin position="6"/>
        <end position="29"/>
    </location>
</feature>
<dbReference type="RefSeq" id="WP_208916521.1">
    <property type="nucleotide sequence ID" value="NZ_LT840184.1"/>
</dbReference>
<evidence type="ECO:0000313" key="3">
    <source>
        <dbReference type="Proteomes" id="UP000192940"/>
    </source>
</evidence>
<name>A0A1X7HV27_9BACL</name>
<protein>
    <submittedName>
        <fullName evidence="2">Uncharacterized protein</fullName>
    </submittedName>
</protein>
<keyword evidence="1" id="KW-1133">Transmembrane helix</keyword>
<evidence type="ECO:0000256" key="1">
    <source>
        <dbReference type="SAM" id="Phobius"/>
    </source>
</evidence>
<keyword evidence="3" id="KW-1185">Reference proteome</keyword>
<dbReference type="EMBL" id="LT840184">
    <property type="protein sequence ID" value="SMF92439.1"/>
    <property type="molecule type" value="Genomic_DNA"/>
</dbReference>
<dbReference type="Proteomes" id="UP000192940">
    <property type="component" value="Chromosome I"/>
</dbReference>